<dbReference type="Proteomes" id="UP000704176">
    <property type="component" value="Unassembled WGS sequence"/>
</dbReference>
<dbReference type="InterPro" id="IPR050319">
    <property type="entry name" value="ABC_transp_ATP-bind"/>
</dbReference>
<comment type="caution">
    <text evidence="7">The sequence shown here is derived from an EMBL/GenBank/DDBJ whole genome shotgun (WGS) entry which is preliminary data.</text>
</comment>
<dbReference type="GO" id="GO:0005524">
    <property type="term" value="F:ATP binding"/>
    <property type="evidence" value="ECO:0007669"/>
    <property type="project" value="UniProtKB-KW"/>
</dbReference>
<dbReference type="NCBIfam" id="TIGR01727">
    <property type="entry name" value="oligo_HPY"/>
    <property type="match status" value="1"/>
</dbReference>
<evidence type="ECO:0000256" key="5">
    <source>
        <dbReference type="ARBA" id="ARBA00022840"/>
    </source>
</evidence>
<dbReference type="Pfam" id="PF00005">
    <property type="entry name" value="ABC_tran"/>
    <property type="match status" value="1"/>
</dbReference>
<evidence type="ECO:0000259" key="6">
    <source>
        <dbReference type="PROSITE" id="PS50893"/>
    </source>
</evidence>
<dbReference type="PROSITE" id="PS00211">
    <property type="entry name" value="ABC_TRANSPORTER_1"/>
    <property type="match status" value="1"/>
</dbReference>
<feature type="domain" description="ABC transporter" evidence="6">
    <location>
        <begin position="15"/>
        <end position="264"/>
    </location>
</feature>
<keyword evidence="3" id="KW-0813">Transport</keyword>
<dbReference type="PANTHER" id="PTHR43776:SF7">
    <property type="entry name" value="D,D-DIPEPTIDE TRANSPORT ATP-BINDING PROTEIN DDPF-RELATED"/>
    <property type="match status" value="1"/>
</dbReference>
<keyword evidence="5 7" id="KW-0067">ATP-binding</keyword>
<dbReference type="CDD" id="cd03257">
    <property type="entry name" value="ABC_NikE_OppD_transporters"/>
    <property type="match status" value="1"/>
</dbReference>
<dbReference type="RefSeq" id="WP_224312233.1">
    <property type="nucleotide sequence ID" value="NZ_JAIRBM010000004.1"/>
</dbReference>
<dbReference type="PROSITE" id="PS50893">
    <property type="entry name" value="ABC_TRANSPORTER_2"/>
    <property type="match status" value="1"/>
</dbReference>
<dbReference type="InterPro" id="IPR027417">
    <property type="entry name" value="P-loop_NTPase"/>
</dbReference>
<keyword evidence="4" id="KW-0547">Nucleotide-binding</keyword>
<dbReference type="SMART" id="SM00382">
    <property type="entry name" value="AAA"/>
    <property type="match status" value="1"/>
</dbReference>
<organism evidence="7 8">
    <name type="scientific">Microvirga puerhi</name>
    <dbReference type="NCBI Taxonomy" id="2876078"/>
    <lineage>
        <taxon>Bacteria</taxon>
        <taxon>Pseudomonadati</taxon>
        <taxon>Pseudomonadota</taxon>
        <taxon>Alphaproteobacteria</taxon>
        <taxon>Hyphomicrobiales</taxon>
        <taxon>Methylobacteriaceae</taxon>
        <taxon>Microvirga</taxon>
    </lineage>
</organism>
<dbReference type="InterPro" id="IPR013563">
    <property type="entry name" value="Oligopep_ABC_C"/>
</dbReference>
<evidence type="ECO:0000313" key="7">
    <source>
        <dbReference type="EMBL" id="MBZ6075927.1"/>
    </source>
</evidence>
<dbReference type="InterPro" id="IPR003593">
    <property type="entry name" value="AAA+_ATPase"/>
</dbReference>
<name>A0ABS7VLP6_9HYPH</name>
<accession>A0ABS7VLP6</accession>
<dbReference type="InterPro" id="IPR003439">
    <property type="entry name" value="ABC_transporter-like_ATP-bd"/>
</dbReference>
<keyword evidence="8" id="KW-1185">Reference proteome</keyword>
<evidence type="ECO:0000313" key="8">
    <source>
        <dbReference type="Proteomes" id="UP000704176"/>
    </source>
</evidence>
<comment type="subcellular location">
    <subcellularLocation>
        <location evidence="1">Cell inner membrane</location>
        <topology evidence="1">Peripheral membrane protein</topology>
    </subcellularLocation>
</comment>
<sequence>MSPLVEAAGLSKRFVRDLDYAERLARLLGADLKPQVVHAVDRVDLKIMPGEVVGLVGESGCGKSTLGRMLAGIMPQTEGEILWKGRDRRKLDRRDARTARLTAQMIFQDPMSSLNPRKRVIDIIGEAPVAHGIIPRRERDAYVAGLMERVGLDPAYKERFPHQFSGGQRQRIGIARALAVKPQFIVCDESVAALDVSIQAQILNLFMELRRELGLTYLFISHDIGVVKHISDRVAIMYLGRIVESASAEAFFSQPNHPYTVALLQEIPTIANRRRIFSPIKGEIPSPLHPPSGCHFHPRCPHAFDRCRREAPTLREIAPGHISACHLNDEKAHPPQKTTALS</sequence>
<evidence type="ECO:0000256" key="1">
    <source>
        <dbReference type="ARBA" id="ARBA00004417"/>
    </source>
</evidence>
<reference evidence="7 8" key="1">
    <citation type="submission" date="2021-09" db="EMBL/GenBank/DDBJ databases">
        <title>The complete genome sequence of a new microorganism.</title>
        <authorList>
            <person name="Zi Z."/>
        </authorList>
    </citation>
    <scope>NUCLEOTIDE SEQUENCE [LARGE SCALE GENOMIC DNA]</scope>
    <source>
        <strain evidence="7 8">WGZ8</strain>
    </source>
</reference>
<evidence type="ECO:0000256" key="2">
    <source>
        <dbReference type="ARBA" id="ARBA00005417"/>
    </source>
</evidence>
<gene>
    <name evidence="7" type="ORF">K9B37_06445</name>
</gene>
<comment type="similarity">
    <text evidence="2">Belongs to the ABC transporter superfamily.</text>
</comment>
<protein>
    <submittedName>
        <fullName evidence="7">ABC transporter ATP-binding protein</fullName>
    </submittedName>
</protein>
<dbReference type="SUPFAM" id="SSF52540">
    <property type="entry name" value="P-loop containing nucleoside triphosphate hydrolases"/>
    <property type="match status" value="1"/>
</dbReference>
<dbReference type="PANTHER" id="PTHR43776">
    <property type="entry name" value="TRANSPORT ATP-BINDING PROTEIN"/>
    <property type="match status" value="1"/>
</dbReference>
<evidence type="ECO:0000256" key="4">
    <source>
        <dbReference type="ARBA" id="ARBA00022741"/>
    </source>
</evidence>
<evidence type="ECO:0000256" key="3">
    <source>
        <dbReference type="ARBA" id="ARBA00022448"/>
    </source>
</evidence>
<proteinExistence type="inferred from homology"/>
<dbReference type="Pfam" id="PF08352">
    <property type="entry name" value="oligo_HPY"/>
    <property type="match status" value="1"/>
</dbReference>
<dbReference type="InterPro" id="IPR017871">
    <property type="entry name" value="ABC_transporter-like_CS"/>
</dbReference>
<dbReference type="EMBL" id="JAIRBM010000004">
    <property type="protein sequence ID" value="MBZ6075927.1"/>
    <property type="molecule type" value="Genomic_DNA"/>
</dbReference>
<dbReference type="Gene3D" id="3.40.50.300">
    <property type="entry name" value="P-loop containing nucleotide triphosphate hydrolases"/>
    <property type="match status" value="1"/>
</dbReference>